<evidence type="ECO:0000313" key="3">
    <source>
        <dbReference type="Proteomes" id="UP000559256"/>
    </source>
</evidence>
<accession>A0A8H5D5H8</accession>
<name>A0A8H5D5H8_9AGAR</name>
<evidence type="ECO:0000313" key="2">
    <source>
        <dbReference type="EMBL" id="KAF5353086.1"/>
    </source>
</evidence>
<proteinExistence type="predicted"/>
<dbReference type="EMBL" id="JAACJM010000064">
    <property type="protein sequence ID" value="KAF5353086.1"/>
    <property type="molecule type" value="Genomic_DNA"/>
</dbReference>
<comment type="caution">
    <text evidence="2">The sequence shown here is derived from an EMBL/GenBank/DDBJ whole genome shotgun (WGS) entry which is preliminary data.</text>
</comment>
<keyword evidence="3" id="KW-1185">Reference proteome</keyword>
<sequence>MSDTMNAKQDAREDDYNPDLEDSYPGPLAAFPYYHPSPLSLYPLSEPILVPGYAAYSSLLSLMPYIPIVQIDPSSSRLPILHAAQALALCVLHNHLNL</sequence>
<dbReference type="AlphaFoldDB" id="A0A8H5D5H8"/>
<gene>
    <name evidence="2" type="ORF">D9758_008743</name>
</gene>
<protein>
    <submittedName>
        <fullName evidence="2">Uncharacterized protein</fullName>
    </submittedName>
</protein>
<organism evidence="2 3">
    <name type="scientific">Tetrapyrgos nigripes</name>
    <dbReference type="NCBI Taxonomy" id="182062"/>
    <lineage>
        <taxon>Eukaryota</taxon>
        <taxon>Fungi</taxon>
        <taxon>Dikarya</taxon>
        <taxon>Basidiomycota</taxon>
        <taxon>Agaricomycotina</taxon>
        <taxon>Agaricomycetes</taxon>
        <taxon>Agaricomycetidae</taxon>
        <taxon>Agaricales</taxon>
        <taxon>Marasmiineae</taxon>
        <taxon>Marasmiaceae</taxon>
        <taxon>Tetrapyrgos</taxon>
    </lineage>
</organism>
<feature type="region of interest" description="Disordered" evidence="1">
    <location>
        <begin position="1"/>
        <end position="23"/>
    </location>
</feature>
<reference evidence="2 3" key="1">
    <citation type="journal article" date="2020" name="ISME J.">
        <title>Uncovering the hidden diversity of litter-decomposition mechanisms in mushroom-forming fungi.</title>
        <authorList>
            <person name="Floudas D."/>
            <person name="Bentzer J."/>
            <person name="Ahren D."/>
            <person name="Johansson T."/>
            <person name="Persson P."/>
            <person name="Tunlid A."/>
        </authorList>
    </citation>
    <scope>NUCLEOTIDE SEQUENCE [LARGE SCALE GENOMIC DNA]</scope>
    <source>
        <strain evidence="2 3">CBS 291.85</strain>
    </source>
</reference>
<evidence type="ECO:0000256" key="1">
    <source>
        <dbReference type="SAM" id="MobiDB-lite"/>
    </source>
</evidence>
<dbReference type="Proteomes" id="UP000559256">
    <property type="component" value="Unassembled WGS sequence"/>
</dbReference>